<reference evidence="3" key="1">
    <citation type="submission" date="2025-08" db="UniProtKB">
        <authorList>
            <consortium name="RefSeq"/>
        </authorList>
    </citation>
    <scope>IDENTIFICATION</scope>
</reference>
<dbReference type="InterPro" id="IPR043155">
    <property type="entry name" value="VPS33_dom3b"/>
</dbReference>
<name>A0AAJ6QY31_9ACAR</name>
<dbReference type="SUPFAM" id="SSF56815">
    <property type="entry name" value="Sec1/munc18-like (SM) proteins"/>
    <property type="match status" value="1"/>
</dbReference>
<gene>
    <name evidence="3" type="primary">LOC100904969</name>
</gene>
<dbReference type="Proteomes" id="UP000694867">
    <property type="component" value="Unplaced"/>
</dbReference>
<sequence>MSGRIVDYISQYAETALLSTLENIAGAKDLLIEPTLIKSLDNIASLKKLRATGVSKLFRLEGVLPANSSRKCVFLVKGSLSSVKQVASIISSSPNGREFYLLGLPRLTAAAITLLESEGVFGMINLIPIPVSLIAIEDDVASLENETFFRDVFVHDDHSPLSSVALSLCQIEEFAKIGQVFLIGDTSRSVFNQWKLLRKGSTASESKITIESLVIFSRDADYVSLMSTQMNYSAILDDLFGIQNGKCVIPKSVTKKEERQINFKEPNETLSSIRDKHISSVFGVLSSESKKFMGNVSGGTPQSISGLKHFVNNELSAVTKLRSALSLHVSICEEISQRRGHDFDVVRAAEQNLLQGTDVKNTIELIKDCICSEKPWDVSLRLLCLLSLVQDGIPHGYMENLRTFFLHQYGHHYLAILQRLEKLEILYEAPPVMGTPQGKGGSMISKMATSASLLGLKESAFMSKSRKLGLIQSEKDRRTRTHSAGYVFNDLYVPLIAKLLESINSGNCDQLSKVLGGALTSERLHQAPLLASAKNVLVYFVGGASFGELAALRLVSKLQGFNIFFAATDLCGGSRFLNKLI</sequence>
<keyword evidence="2" id="KW-1185">Reference proteome</keyword>
<evidence type="ECO:0000313" key="2">
    <source>
        <dbReference type="Proteomes" id="UP000694867"/>
    </source>
</evidence>
<dbReference type="Gene3D" id="3.90.830.10">
    <property type="entry name" value="Syntaxin Binding Protein 1, Chain A, domain 2"/>
    <property type="match status" value="1"/>
</dbReference>
<organism evidence="2 3">
    <name type="scientific">Galendromus occidentalis</name>
    <name type="common">western predatory mite</name>
    <dbReference type="NCBI Taxonomy" id="34638"/>
    <lineage>
        <taxon>Eukaryota</taxon>
        <taxon>Metazoa</taxon>
        <taxon>Ecdysozoa</taxon>
        <taxon>Arthropoda</taxon>
        <taxon>Chelicerata</taxon>
        <taxon>Arachnida</taxon>
        <taxon>Acari</taxon>
        <taxon>Parasitiformes</taxon>
        <taxon>Mesostigmata</taxon>
        <taxon>Gamasina</taxon>
        <taxon>Phytoseioidea</taxon>
        <taxon>Phytoseiidae</taxon>
        <taxon>Typhlodrominae</taxon>
        <taxon>Galendromus</taxon>
    </lineage>
</organism>
<comment type="similarity">
    <text evidence="1">Belongs to the STXBP/unc-18/SEC1 family.</text>
</comment>
<dbReference type="Gene3D" id="3.40.50.2060">
    <property type="match status" value="1"/>
</dbReference>
<proteinExistence type="inferred from homology"/>
<evidence type="ECO:0000313" key="3">
    <source>
        <dbReference type="RefSeq" id="XP_003747799.2"/>
    </source>
</evidence>
<dbReference type="InterPro" id="IPR043127">
    <property type="entry name" value="Sec-1-like_dom3a"/>
</dbReference>
<dbReference type="RefSeq" id="XP_003747799.2">
    <property type="nucleotide sequence ID" value="XM_003747751.3"/>
</dbReference>
<dbReference type="Gene3D" id="1.25.40.850">
    <property type="match status" value="1"/>
</dbReference>
<dbReference type="InterPro" id="IPR001619">
    <property type="entry name" value="Sec1-like"/>
</dbReference>
<dbReference type="GO" id="GO:0016192">
    <property type="term" value="P:vesicle-mediated transport"/>
    <property type="evidence" value="ECO:0007669"/>
    <property type="project" value="InterPro"/>
</dbReference>
<dbReference type="InterPro" id="IPR036045">
    <property type="entry name" value="Sec1-like_sf"/>
</dbReference>
<dbReference type="GeneID" id="100904969"/>
<accession>A0AAJ6QY31</accession>
<dbReference type="InterPro" id="IPR027482">
    <property type="entry name" value="Sec1-like_dom2"/>
</dbReference>
<protein>
    <submittedName>
        <fullName evidence="3">Vacuolar protein sorting-associated protein 33B</fullName>
    </submittedName>
</protein>
<evidence type="ECO:0000256" key="1">
    <source>
        <dbReference type="ARBA" id="ARBA00009884"/>
    </source>
</evidence>
<dbReference type="InterPro" id="IPR043154">
    <property type="entry name" value="Sec-1-like_dom1"/>
</dbReference>
<dbReference type="PANTHER" id="PTHR11679">
    <property type="entry name" value="VESICLE PROTEIN SORTING-ASSOCIATED"/>
    <property type="match status" value="1"/>
</dbReference>
<dbReference type="KEGG" id="goe:100904969"/>
<dbReference type="Pfam" id="PF00995">
    <property type="entry name" value="Sec1"/>
    <property type="match status" value="1"/>
</dbReference>
<dbReference type="AlphaFoldDB" id="A0AAJ6QY31"/>
<dbReference type="Gene3D" id="3.40.50.1910">
    <property type="match status" value="2"/>
</dbReference>